<dbReference type="Gene3D" id="3.40.50.300">
    <property type="entry name" value="P-loop containing nucleotide triphosphate hydrolases"/>
    <property type="match status" value="1"/>
</dbReference>
<dbReference type="Gene3D" id="3.40.50.10810">
    <property type="entry name" value="Tandem AAA-ATPase domain"/>
    <property type="match status" value="1"/>
</dbReference>
<evidence type="ECO:0000259" key="2">
    <source>
        <dbReference type="PROSITE" id="PS51192"/>
    </source>
</evidence>
<feature type="non-terminal residue" evidence="3">
    <location>
        <position position="1"/>
    </location>
</feature>
<proteinExistence type="predicted"/>
<dbReference type="InterPro" id="IPR000330">
    <property type="entry name" value="SNF2_N"/>
</dbReference>
<gene>
    <name evidence="3" type="ORF">DUNSADRAFT_9619</name>
</gene>
<evidence type="ECO:0000256" key="1">
    <source>
        <dbReference type="SAM" id="MobiDB-lite"/>
    </source>
</evidence>
<feature type="domain" description="Helicase ATP-binding" evidence="2">
    <location>
        <begin position="1"/>
        <end position="98"/>
    </location>
</feature>
<comment type="caution">
    <text evidence="3">The sequence shown here is derived from an EMBL/GenBank/DDBJ whole genome shotgun (WGS) entry which is preliminary data.</text>
</comment>
<dbReference type="Pfam" id="PF00176">
    <property type="entry name" value="SNF2-rel_dom"/>
    <property type="match status" value="1"/>
</dbReference>
<keyword evidence="4" id="KW-1185">Reference proteome</keyword>
<dbReference type="InterPro" id="IPR038718">
    <property type="entry name" value="SNF2-like_sf"/>
</dbReference>
<organism evidence="3 4">
    <name type="scientific">Dunaliella salina</name>
    <name type="common">Green alga</name>
    <name type="synonym">Protococcus salinus</name>
    <dbReference type="NCBI Taxonomy" id="3046"/>
    <lineage>
        <taxon>Eukaryota</taxon>
        <taxon>Viridiplantae</taxon>
        <taxon>Chlorophyta</taxon>
        <taxon>core chlorophytes</taxon>
        <taxon>Chlorophyceae</taxon>
        <taxon>CS clade</taxon>
        <taxon>Chlamydomonadales</taxon>
        <taxon>Dunaliellaceae</taxon>
        <taxon>Dunaliella</taxon>
    </lineage>
</organism>
<name>A0ABQ7H5B6_DUNSA</name>
<dbReference type="InterPro" id="IPR027417">
    <property type="entry name" value="P-loop_NTPase"/>
</dbReference>
<feature type="region of interest" description="Disordered" evidence="1">
    <location>
        <begin position="189"/>
        <end position="249"/>
    </location>
</feature>
<dbReference type="PROSITE" id="PS51192">
    <property type="entry name" value="HELICASE_ATP_BIND_1"/>
    <property type="match status" value="1"/>
</dbReference>
<dbReference type="PANTHER" id="PTHR10799">
    <property type="entry name" value="SNF2/RAD54 HELICASE FAMILY"/>
    <property type="match status" value="1"/>
</dbReference>
<evidence type="ECO:0000313" key="4">
    <source>
        <dbReference type="Proteomes" id="UP000815325"/>
    </source>
</evidence>
<dbReference type="EMBL" id="MU069470">
    <property type="protein sequence ID" value="KAF5842050.1"/>
    <property type="molecule type" value="Genomic_DNA"/>
</dbReference>
<reference evidence="3" key="1">
    <citation type="submission" date="2017-08" db="EMBL/GenBank/DDBJ databases">
        <authorList>
            <person name="Polle J.E."/>
            <person name="Barry K."/>
            <person name="Cushman J."/>
            <person name="Schmutz J."/>
            <person name="Tran D."/>
            <person name="Hathwaick L.T."/>
            <person name="Yim W.C."/>
            <person name="Jenkins J."/>
            <person name="Mckie-Krisberg Z.M."/>
            <person name="Prochnik S."/>
            <person name="Lindquist E."/>
            <person name="Dockter R.B."/>
            <person name="Adam C."/>
            <person name="Molina H."/>
            <person name="Bunkerborg J."/>
            <person name="Jin E."/>
            <person name="Buchheim M."/>
            <person name="Magnuson J."/>
        </authorList>
    </citation>
    <scope>NUCLEOTIDE SEQUENCE</scope>
    <source>
        <strain evidence="3">CCAP 19/18</strain>
    </source>
</reference>
<feature type="compositionally biased region" description="Basic and acidic residues" evidence="1">
    <location>
        <begin position="192"/>
        <end position="207"/>
    </location>
</feature>
<accession>A0ABQ7H5B6</accession>
<dbReference type="SUPFAM" id="SSF52540">
    <property type="entry name" value="P-loop containing nucleoside triphosphate hydrolases"/>
    <property type="match status" value="2"/>
</dbReference>
<evidence type="ECO:0000313" key="3">
    <source>
        <dbReference type="EMBL" id="KAF5842050.1"/>
    </source>
</evidence>
<dbReference type="Proteomes" id="UP000815325">
    <property type="component" value="Unassembled WGS sequence"/>
</dbReference>
<protein>
    <submittedName>
        <fullName evidence="3">SNF2 family N-terminal domain-containing protein</fullName>
    </submittedName>
</protein>
<sequence length="380" mass="41944">LPDPASGASAPFDVLLITYTMFERDSMDARVDRGLIKKWQWSHLVADEAHALKNSTSVRHTKLMGVAQDCEFRILLTGTPLQNDLGELLALLRFLMPSLFGSSMDLDDEAILGQELELAARDEQAQASTADRMRRLLSPFILRRLKSEVAGQLVPKVHILKEVDMVPEQEEVYSKALTNMRAEVAAARAAGKKGDKQGTFEGVDKSLDGVQGPRNKKSGSVQGAEAGAMEEQNGPSTSGRAGDGGSATTLLSKLGGTRISNIFTHLRKIAMHPLLVRHRYTDERVQEMAKIATSMQLFGGQCTYDRVLKEMITWSDHALHSFSVSNPRHLSQFALPADAMMSSAKIKLLSEMLPAMRAKGNKILLFSQWTQVHHTQRTHE</sequence>
<dbReference type="InterPro" id="IPR014001">
    <property type="entry name" value="Helicase_ATP-bd"/>
</dbReference>